<dbReference type="InterPro" id="IPR006059">
    <property type="entry name" value="SBP"/>
</dbReference>
<accession>A0AA89NST9</accession>
<keyword evidence="1" id="KW-0732">Signal</keyword>
<dbReference type="CDD" id="cd13589">
    <property type="entry name" value="PBP2_polyamine_RpCGA009"/>
    <property type="match status" value="1"/>
</dbReference>
<dbReference type="AlphaFoldDB" id="A0AA89NST9"/>
<gene>
    <name evidence="2" type="ORF">HNR78_002211</name>
</gene>
<dbReference type="EMBL" id="JACICZ010000008">
    <property type="protein sequence ID" value="MBB3869318.1"/>
    <property type="molecule type" value="Genomic_DNA"/>
</dbReference>
<dbReference type="SUPFAM" id="SSF53850">
    <property type="entry name" value="Periplasmic binding protein-like II"/>
    <property type="match status" value="1"/>
</dbReference>
<dbReference type="GO" id="GO:0030288">
    <property type="term" value="C:outer membrane-bounded periplasmic space"/>
    <property type="evidence" value="ECO:0007669"/>
    <property type="project" value="TreeGrafter"/>
</dbReference>
<dbReference type="GO" id="GO:0030976">
    <property type="term" value="F:thiamine pyrophosphate binding"/>
    <property type="evidence" value="ECO:0007669"/>
    <property type="project" value="TreeGrafter"/>
</dbReference>
<dbReference type="GO" id="GO:0030975">
    <property type="term" value="F:thiamine binding"/>
    <property type="evidence" value="ECO:0007669"/>
    <property type="project" value="TreeGrafter"/>
</dbReference>
<proteinExistence type="predicted"/>
<name>A0AA89NST9_9BACL</name>
<dbReference type="Proteomes" id="UP000613002">
    <property type="component" value="Unassembled WGS sequence"/>
</dbReference>
<evidence type="ECO:0000256" key="1">
    <source>
        <dbReference type="ARBA" id="ARBA00022729"/>
    </source>
</evidence>
<dbReference type="PANTHER" id="PTHR30006:SF2">
    <property type="entry name" value="ABC TRANSPORTER SUBSTRATE-BINDING PROTEIN"/>
    <property type="match status" value="1"/>
</dbReference>
<organism evidence="2 3">
    <name type="scientific">Parageobacillus toebii NBRC 107807</name>
    <dbReference type="NCBI Taxonomy" id="1223503"/>
    <lineage>
        <taxon>Bacteria</taxon>
        <taxon>Bacillati</taxon>
        <taxon>Bacillota</taxon>
        <taxon>Bacilli</taxon>
        <taxon>Bacillales</taxon>
        <taxon>Anoxybacillaceae</taxon>
        <taxon>Parageobacillus</taxon>
    </lineage>
</organism>
<keyword evidence="3" id="KW-1185">Reference proteome</keyword>
<evidence type="ECO:0000313" key="2">
    <source>
        <dbReference type="EMBL" id="MBB3869318.1"/>
    </source>
</evidence>
<sequence length="415" mass="45246">MFGVGRSSIRDTLSMLAAARIIETWNGEGTFVHKKTIEAKRVKNGGCVMKRWIMIGLMMVMAALAGCGVPNAKPPGEAKPANKSSDNVKEITVAGNGGKIEKAIREVIAPKFEEKYGIKVNFVPGLSGEILSKVELQKNAPQYDVAFYVPIDVQRAADKGLTGQLDPAAIPNMSKVDPRFVAVDNIGVPVFGLVIAPAYNTKTFEKNGWAPITSWNDLIRPDYKGKTAFADIANDWGFALLYNLANANGGSLDNLEPGLKKAKELARYSDTFYKNSTQMMPAMQQGAADVTVMGSYAIAELIDSGVPLKMVIPKEGAPLQAFSATVVKNAPHKKAAMDFINFLISEESQKQIAERGFYPVLKGMKAAPKYEASIGLKDSDPVFRPDVKKLSEIRAQWTDRWTKEVTPELGKKVKK</sequence>
<dbReference type="PANTHER" id="PTHR30006">
    <property type="entry name" value="THIAMINE-BINDING PERIPLASMIC PROTEIN-RELATED"/>
    <property type="match status" value="1"/>
</dbReference>
<protein>
    <submittedName>
        <fullName evidence="2">Spermidine/putrescine transport system substrate-binding protein</fullName>
    </submittedName>
</protein>
<dbReference type="Gene3D" id="3.40.190.10">
    <property type="entry name" value="Periplasmic binding protein-like II"/>
    <property type="match status" value="2"/>
</dbReference>
<reference evidence="2 3" key="1">
    <citation type="submission" date="2020-08" db="EMBL/GenBank/DDBJ databases">
        <title>Genomic Encyclopedia of Type Strains, Phase IV (KMG-IV): sequencing the most valuable type-strain genomes for metagenomic binning, comparative biology and taxonomic classification.</title>
        <authorList>
            <person name="Goeker M."/>
        </authorList>
    </citation>
    <scope>NUCLEOTIDE SEQUENCE [LARGE SCALE GENOMIC DNA]</scope>
    <source>
        <strain evidence="2 3">DSM 14590</strain>
    </source>
</reference>
<comment type="caution">
    <text evidence="2">The sequence shown here is derived from an EMBL/GenBank/DDBJ whole genome shotgun (WGS) entry which is preliminary data.</text>
</comment>
<dbReference type="Pfam" id="PF13416">
    <property type="entry name" value="SBP_bac_8"/>
    <property type="match status" value="1"/>
</dbReference>
<evidence type="ECO:0000313" key="3">
    <source>
        <dbReference type="Proteomes" id="UP000613002"/>
    </source>
</evidence>
<dbReference type="GO" id="GO:0015888">
    <property type="term" value="P:thiamine transport"/>
    <property type="evidence" value="ECO:0007669"/>
    <property type="project" value="TreeGrafter"/>
</dbReference>